<evidence type="ECO:0000313" key="10">
    <source>
        <dbReference type="EMBL" id="KAK2152586.1"/>
    </source>
</evidence>
<dbReference type="Pfam" id="PF15433">
    <property type="entry name" value="MRP-S31"/>
    <property type="match status" value="1"/>
</dbReference>
<evidence type="ECO:0000256" key="5">
    <source>
        <dbReference type="ARBA" id="ARBA00023128"/>
    </source>
</evidence>
<dbReference type="InterPro" id="IPR026299">
    <property type="entry name" value="MRP-S31"/>
</dbReference>
<evidence type="ECO:0000256" key="8">
    <source>
        <dbReference type="ARBA" id="ARBA00035363"/>
    </source>
</evidence>
<evidence type="ECO:0000256" key="2">
    <source>
        <dbReference type="ARBA" id="ARBA00011057"/>
    </source>
</evidence>
<keyword evidence="3" id="KW-0809">Transit peptide</keyword>
<evidence type="ECO:0000256" key="9">
    <source>
        <dbReference type="SAM" id="MobiDB-lite"/>
    </source>
</evidence>
<reference evidence="10" key="1">
    <citation type="journal article" date="2023" name="Mol. Biol. Evol.">
        <title>Third-Generation Sequencing Reveals the Adaptive Role of the Epigenome in Three Deep-Sea Polychaetes.</title>
        <authorList>
            <person name="Perez M."/>
            <person name="Aroh O."/>
            <person name="Sun Y."/>
            <person name="Lan Y."/>
            <person name="Juniper S.K."/>
            <person name="Young C.R."/>
            <person name="Angers B."/>
            <person name="Qian P.Y."/>
        </authorList>
    </citation>
    <scope>NUCLEOTIDE SEQUENCE</scope>
    <source>
        <strain evidence="10">R07B-5</strain>
    </source>
</reference>
<evidence type="ECO:0000256" key="6">
    <source>
        <dbReference type="ARBA" id="ARBA00023274"/>
    </source>
</evidence>
<keyword evidence="11" id="KW-1185">Reference proteome</keyword>
<feature type="compositionally biased region" description="Basic and acidic residues" evidence="9">
    <location>
        <begin position="159"/>
        <end position="170"/>
    </location>
</feature>
<accession>A0AAD9JH52</accession>
<feature type="region of interest" description="Disordered" evidence="9">
    <location>
        <begin position="152"/>
        <end position="178"/>
    </location>
</feature>
<dbReference type="GO" id="GO:0005763">
    <property type="term" value="C:mitochondrial small ribosomal subunit"/>
    <property type="evidence" value="ECO:0007669"/>
    <property type="project" value="InterPro"/>
</dbReference>
<evidence type="ECO:0000256" key="7">
    <source>
        <dbReference type="ARBA" id="ARBA00035133"/>
    </source>
</evidence>
<dbReference type="GO" id="GO:0003735">
    <property type="term" value="F:structural constituent of ribosome"/>
    <property type="evidence" value="ECO:0007669"/>
    <property type="project" value="InterPro"/>
</dbReference>
<gene>
    <name evidence="10" type="ORF">NP493_2441g00001</name>
</gene>
<protein>
    <recommendedName>
        <fullName evidence="7">Small ribosomal subunit protein mS31</fullName>
    </recommendedName>
    <alternativeName>
        <fullName evidence="8">28S ribosomal protein S31, mitochondrial</fullName>
    </alternativeName>
</protein>
<dbReference type="AlphaFoldDB" id="A0AAD9JH52"/>
<evidence type="ECO:0000256" key="3">
    <source>
        <dbReference type="ARBA" id="ARBA00022946"/>
    </source>
</evidence>
<sequence length="353" mass="39727">MAASAIKAVRFQHIIKCATYASNHRCLTAKCRLPRFAGVVRHMCSSKADDSDTSQKSHSKSKLDLAKPKSRRRAETIEASGELNPDEDGLEADLVSAVKDVADTLPGDSSQTTSELLRKLQEHVVLTTDQKNGQTKKSVSDLFMGLKVEKRAPRHRGARHEVESDSESQHTFRKPKRVDHRSISESMLGLKGSSPRTVKVDLKLFEGDALGIFNDVKPAEESTHMACEQSLFEQVECESLEKLADLPPPSAFDEMISWTKRGILWKFPVDNEQGLEEEAKVGFHEHVFLDHLIEDFPSRGPIRHFMELVSTGLSKNPYLTITQKAEHVQWFREYFSDKMQMVEDATAVEHVSN</sequence>
<dbReference type="PANTHER" id="PTHR13231">
    <property type="entry name" value="MITOCHONDRIAL RIBOSOMAL PROTEIN S31"/>
    <property type="match status" value="1"/>
</dbReference>
<dbReference type="EMBL" id="JAODUO010002432">
    <property type="protein sequence ID" value="KAK2152586.1"/>
    <property type="molecule type" value="Genomic_DNA"/>
</dbReference>
<feature type="region of interest" description="Disordered" evidence="9">
    <location>
        <begin position="47"/>
        <end position="89"/>
    </location>
</feature>
<keyword evidence="6" id="KW-0687">Ribonucleoprotein</keyword>
<organism evidence="10 11">
    <name type="scientific">Ridgeia piscesae</name>
    <name type="common">Tubeworm</name>
    <dbReference type="NCBI Taxonomy" id="27915"/>
    <lineage>
        <taxon>Eukaryota</taxon>
        <taxon>Metazoa</taxon>
        <taxon>Spiralia</taxon>
        <taxon>Lophotrochozoa</taxon>
        <taxon>Annelida</taxon>
        <taxon>Polychaeta</taxon>
        <taxon>Sedentaria</taxon>
        <taxon>Canalipalpata</taxon>
        <taxon>Sabellida</taxon>
        <taxon>Siboglinidae</taxon>
        <taxon>Ridgeia</taxon>
    </lineage>
</organism>
<comment type="subcellular location">
    <subcellularLocation>
        <location evidence="1">Mitochondrion</location>
    </subcellularLocation>
</comment>
<comment type="similarity">
    <text evidence="2">Belongs to the mitochondrion-specific ribosomal protein mS31 family.</text>
</comment>
<keyword evidence="4" id="KW-0689">Ribosomal protein</keyword>
<evidence type="ECO:0000256" key="4">
    <source>
        <dbReference type="ARBA" id="ARBA00022980"/>
    </source>
</evidence>
<feature type="compositionally biased region" description="Basic and acidic residues" evidence="9">
    <location>
        <begin position="47"/>
        <end position="67"/>
    </location>
</feature>
<dbReference type="PANTHER" id="PTHR13231:SF3">
    <property type="entry name" value="SMALL RIBOSOMAL SUBUNIT PROTEIN MS31"/>
    <property type="match status" value="1"/>
</dbReference>
<evidence type="ECO:0000313" key="11">
    <source>
        <dbReference type="Proteomes" id="UP001209878"/>
    </source>
</evidence>
<proteinExistence type="inferred from homology"/>
<dbReference type="Proteomes" id="UP001209878">
    <property type="component" value="Unassembled WGS sequence"/>
</dbReference>
<name>A0AAD9JH52_RIDPI</name>
<keyword evidence="5" id="KW-0496">Mitochondrion</keyword>
<comment type="caution">
    <text evidence="10">The sequence shown here is derived from an EMBL/GenBank/DDBJ whole genome shotgun (WGS) entry which is preliminary data.</text>
</comment>
<evidence type="ECO:0000256" key="1">
    <source>
        <dbReference type="ARBA" id="ARBA00004173"/>
    </source>
</evidence>